<proteinExistence type="predicted"/>
<reference evidence="1" key="1">
    <citation type="submission" date="2022-07" db="EMBL/GenBank/DDBJ databases">
        <title>Genome Sequence of Lecanicillium saksenae.</title>
        <authorList>
            <person name="Buettner E."/>
        </authorList>
    </citation>
    <scope>NUCLEOTIDE SEQUENCE</scope>
    <source>
        <strain evidence="1">VT-O1</strain>
    </source>
</reference>
<accession>A0ACC1QPR9</accession>
<dbReference type="EMBL" id="JANAKD010000838">
    <property type="protein sequence ID" value="KAJ3487489.1"/>
    <property type="molecule type" value="Genomic_DNA"/>
</dbReference>
<sequence>MAPTSEDSASLNLPKQLFINNQYRGSTHSATLRVKNPADESLIADDVPIAGPSDVDCAVEAAQKAFPGWKAMDSSKRRDILISFAQLLTKYNSELCSLTRLTNGRPVSQDFETQHAADTFMYYAGWTDKLQGSTVPLTNGVLSISQYEPFGVTAGITPWNAPIALMAFKAAPSLAAGNCFILKPSEKTPFSSLFLGKLILEAGFPAGVFQILSGDGSTGELLANHLGIRKISFTGSGAAGRKVQIAAAKSNLKQVTLELGVFWLFPAKLASPSAASMSKSPSTKHFSSFTEKRWRSGRRA</sequence>
<gene>
    <name evidence="1" type="ORF">NLG97_g6401</name>
</gene>
<dbReference type="Proteomes" id="UP001148737">
    <property type="component" value="Unassembled WGS sequence"/>
</dbReference>
<evidence type="ECO:0000313" key="1">
    <source>
        <dbReference type="EMBL" id="KAJ3487489.1"/>
    </source>
</evidence>
<evidence type="ECO:0000313" key="2">
    <source>
        <dbReference type="Proteomes" id="UP001148737"/>
    </source>
</evidence>
<protein>
    <submittedName>
        <fullName evidence="1">Uncharacterized protein</fullName>
    </submittedName>
</protein>
<comment type="caution">
    <text evidence="1">The sequence shown here is derived from an EMBL/GenBank/DDBJ whole genome shotgun (WGS) entry which is preliminary data.</text>
</comment>
<name>A0ACC1QPR9_9HYPO</name>
<organism evidence="1 2">
    <name type="scientific">Lecanicillium saksenae</name>
    <dbReference type="NCBI Taxonomy" id="468837"/>
    <lineage>
        <taxon>Eukaryota</taxon>
        <taxon>Fungi</taxon>
        <taxon>Dikarya</taxon>
        <taxon>Ascomycota</taxon>
        <taxon>Pezizomycotina</taxon>
        <taxon>Sordariomycetes</taxon>
        <taxon>Hypocreomycetidae</taxon>
        <taxon>Hypocreales</taxon>
        <taxon>Cordycipitaceae</taxon>
        <taxon>Lecanicillium</taxon>
    </lineage>
</organism>
<keyword evidence="2" id="KW-1185">Reference proteome</keyword>